<evidence type="ECO:0000256" key="1">
    <source>
        <dbReference type="ARBA" id="ARBA00002121"/>
    </source>
</evidence>
<comment type="catalytic activity">
    <reaction evidence="13 15">
        <text>riboflavin + ATP = FMN + ADP + H(+)</text>
        <dbReference type="Rhea" id="RHEA:14357"/>
        <dbReference type="ChEBI" id="CHEBI:15378"/>
        <dbReference type="ChEBI" id="CHEBI:30616"/>
        <dbReference type="ChEBI" id="CHEBI:57986"/>
        <dbReference type="ChEBI" id="CHEBI:58210"/>
        <dbReference type="ChEBI" id="CHEBI:456216"/>
        <dbReference type="EC" id="2.7.1.26"/>
    </reaction>
</comment>
<evidence type="ECO:0000259" key="16">
    <source>
        <dbReference type="SMART" id="SM00904"/>
    </source>
</evidence>
<keyword evidence="18" id="KW-1185">Reference proteome</keyword>
<protein>
    <recommendedName>
        <fullName evidence="15">Riboflavin biosynthesis protein</fullName>
    </recommendedName>
    <domain>
        <recommendedName>
            <fullName evidence="15">Riboflavin kinase</fullName>
            <ecNumber evidence="15">2.7.1.26</ecNumber>
        </recommendedName>
        <alternativeName>
            <fullName evidence="15">Flavokinase</fullName>
        </alternativeName>
    </domain>
    <domain>
        <recommendedName>
            <fullName evidence="15">FMN adenylyltransferase</fullName>
            <ecNumber evidence="15">2.7.7.2</ecNumber>
        </recommendedName>
        <alternativeName>
            <fullName evidence="15">FAD pyrophosphorylase</fullName>
        </alternativeName>
        <alternativeName>
            <fullName evidence="15">FAD synthase</fullName>
        </alternativeName>
    </domain>
</protein>
<dbReference type="CDD" id="cd02064">
    <property type="entry name" value="FAD_synthetase_N"/>
    <property type="match status" value="1"/>
</dbReference>
<feature type="domain" description="Riboflavin kinase" evidence="16">
    <location>
        <begin position="168"/>
        <end position="293"/>
    </location>
</feature>
<gene>
    <name evidence="17" type="ORF">Cyrtocomes_00239</name>
</gene>
<evidence type="ECO:0000256" key="3">
    <source>
        <dbReference type="ARBA" id="ARBA00005201"/>
    </source>
</evidence>
<evidence type="ECO:0000256" key="9">
    <source>
        <dbReference type="ARBA" id="ARBA00022777"/>
    </source>
</evidence>
<evidence type="ECO:0000256" key="8">
    <source>
        <dbReference type="ARBA" id="ARBA00022741"/>
    </source>
</evidence>
<evidence type="ECO:0000256" key="6">
    <source>
        <dbReference type="ARBA" id="ARBA00022679"/>
    </source>
</evidence>
<dbReference type="InterPro" id="IPR014729">
    <property type="entry name" value="Rossmann-like_a/b/a_fold"/>
</dbReference>
<dbReference type="Pfam" id="PF01687">
    <property type="entry name" value="Flavokinase"/>
    <property type="match status" value="1"/>
</dbReference>
<comment type="pathway">
    <text evidence="3 15">Cofactor biosynthesis; FMN biosynthesis; FMN from riboflavin (ATP route): step 1/1.</text>
</comment>
<dbReference type="EMBL" id="JARGYT010000008">
    <property type="protein sequence ID" value="MDZ5761879.1"/>
    <property type="molecule type" value="Genomic_DNA"/>
</dbReference>
<keyword evidence="10 15" id="KW-0274">FAD</keyword>
<dbReference type="Gene3D" id="2.40.30.30">
    <property type="entry name" value="Riboflavin kinase-like"/>
    <property type="match status" value="1"/>
</dbReference>
<dbReference type="Gene3D" id="3.40.50.620">
    <property type="entry name" value="HUPs"/>
    <property type="match status" value="1"/>
</dbReference>
<keyword evidence="9 15" id="KW-0418">Kinase</keyword>
<evidence type="ECO:0000256" key="7">
    <source>
        <dbReference type="ARBA" id="ARBA00022695"/>
    </source>
</evidence>
<evidence type="ECO:0000256" key="4">
    <source>
        <dbReference type="ARBA" id="ARBA00022630"/>
    </source>
</evidence>
<accession>A0ABU5L6Y1</accession>
<evidence type="ECO:0000313" key="18">
    <source>
        <dbReference type="Proteomes" id="UP001293791"/>
    </source>
</evidence>
<name>A0ABU5L6Y1_9RICK</name>
<dbReference type="EC" id="2.7.7.2" evidence="15"/>
<organism evidence="17 18">
    <name type="scientific">Candidatus Cyrtobacter comes</name>
    <dbReference type="NCBI Taxonomy" id="675776"/>
    <lineage>
        <taxon>Bacteria</taxon>
        <taxon>Pseudomonadati</taxon>
        <taxon>Pseudomonadota</taxon>
        <taxon>Alphaproteobacteria</taxon>
        <taxon>Rickettsiales</taxon>
        <taxon>Candidatus Midichloriaceae</taxon>
        <taxon>Candidatus Cyrtobacter</taxon>
    </lineage>
</organism>
<comment type="catalytic activity">
    <reaction evidence="14 15">
        <text>FMN + ATP + H(+) = FAD + diphosphate</text>
        <dbReference type="Rhea" id="RHEA:17237"/>
        <dbReference type="ChEBI" id="CHEBI:15378"/>
        <dbReference type="ChEBI" id="CHEBI:30616"/>
        <dbReference type="ChEBI" id="CHEBI:33019"/>
        <dbReference type="ChEBI" id="CHEBI:57692"/>
        <dbReference type="ChEBI" id="CHEBI:58210"/>
        <dbReference type="EC" id="2.7.7.2"/>
    </reaction>
</comment>
<dbReference type="InterPro" id="IPR015865">
    <property type="entry name" value="Riboflavin_kinase_bac/euk"/>
</dbReference>
<evidence type="ECO:0000256" key="11">
    <source>
        <dbReference type="ARBA" id="ARBA00022840"/>
    </source>
</evidence>
<dbReference type="RefSeq" id="WP_322497381.1">
    <property type="nucleotide sequence ID" value="NZ_JARGYT010000008.1"/>
</dbReference>
<keyword evidence="11 15" id="KW-0067">ATP-binding</keyword>
<comment type="similarity">
    <text evidence="15">Belongs to the ribF family.</text>
</comment>
<sequence length="305" mass="34563">MNKYIVVLGNFDGVHIAHQELIKNAILIAKELSLKPLLVCFNPHTAFIIKEGHRLILTREDKINLLKSEFKIDIFEIEFNNEVAMMGYGEFIFNILLKVVDIHTLITGYNFRFGHKRLGDTKSLACISSSGKFHYICINEMMLNYIPISSSEVKRLLSMGAVGLAQKLLGRNFFISGVVCHGKKLGAKIGFKTLNIEYPENLYVPLLGVYLVLVSLNVGKFYGVANIGIRPTLHTDNSIIVEVHLLEFDLEVYEEDVKIELLQFIRPERKFGNIEELIYQINMDVSAASFILKNTCYATEIANNV</sequence>
<comment type="caution">
    <text evidence="17">The sequence shown here is derived from an EMBL/GenBank/DDBJ whole genome shotgun (WGS) entry which is preliminary data.</text>
</comment>
<dbReference type="PIRSF" id="PIRSF004491">
    <property type="entry name" value="FAD_Synth"/>
    <property type="match status" value="1"/>
</dbReference>
<evidence type="ECO:0000256" key="2">
    <source>
        <dbReference type="ARBA" id="ARBA00004726"/>
    </source>
</evidence>
<dbReference type="Pfam" id="PF06574">
    <property type="entry name" value="FAD_syn"/>
    <property type="match status" value="1"/>
</dbReference>
<dbReference type="InterPro" id="IPR015864">
    <property type="entry name" value="FAD_synthase"/>
</dbReference>
<evidence type="ECO:0000313" key="17">
    <source>
        <dbReference type="EMBL" id="MDZ5761879.1"/>
    </source>
</evidence>
<dbReference type="PANTHER" id="PTHR22749:SF6">
    <property type="entry name" value="RIBOFLAVIN KINASE"/>
    <property type="match status" value="1"/>
</dbReference>
<dbReference type="InterPro" id="IPR023465">
    <property type="entry name" value="Riboflavin_kinase_dom_sf"/>
</dbReference>
<evidence type="ECO:0000256" key="12">
    <source>
        <dbReference type="ARBA" id="ARBA00023268"/>
    </source>
</evidence>
<dbReference type="SUPFAM" id="SSF52374">
    <property type="entry name" value="Nucleotidylyl transferase"/>
    <property type="match status" value="1"/>
</dbReference>
<dbReference type="NCBIfam" id="TIGR00083">
    <property type="entry name" value="ribF"/>
    <property type="match status" value="1"/>
</dbReference>
<keyword evidence="5 15" id="KW-0288">FMN</keyword>
<evidence type="ECO:0000256" key="14">
    <source>
        <dbReference type="ARBA" id="ARBA00049494"/>
    </source>
</evidence>
<evidence type="ECO:0000256" key="15">
    <source>
        <dbReference type="PIRNR" id="PIRNR004491"/>
    </source>
</evidence>
<keyword evidence="6 15" id="KW-0808">Transferase</keyword>
<dbReference type="PANTHER" id="PTHR22749">
    <property type="entry name" value="RIBOFLAVIN KINASE/FMN ADENYLYLTRANSFERASE"/>
    <property type="match status" value="1"/>
</dbReference>
<dbReference type="InterPro" id="IPR023468">
    <property type="entry name" value="Riboflavin_kinase"/>
</dbReference>
<dbReference type="EC" id="2.7.1.26" evidence="15"/>
<evidence type="ECO:0000256" key="5">
    <source>
        <dbReference type="ARBA" id="ARBA00022643"/>
    </source>
</evidence>
<keyword evidence="12" id="KW-0511">Multifunctional enzyme</keyword>
<reference evidence="17 18" key="1">
    <citation type="submission" date="2023-02" db="EMBL/GenBank/DDBJ databases">
        <title>Host association and intracellularity evolved multiple times independently in the Rickettsiales.</title>
        <authorList>
            <person name="Castelli M."/>
            <person name="Nardi T."/>
            <person name="Gammuto L."/>
            <person name="Bellinzona G."/>
            <person name="Sabaneyeva E."/>
            <person name="Potekhin A."/>
            <person name="Serra V."/>
            <person name="Petroni G."/>
            <person name="Sassera D."/>
        </authorList>
    </citation>
    <scope>NUCLEOTIDE SEQUENCE [LARGE SCALE GENOMIC DNA]</scope>
    <source>
        <strain evidence="17 18">BOD18</strain>
    </source>
</reference>
<dbReference type="Proteomes" id="UP001293791">
    <property type="component" value="Unassembled WGS sequence"/>
</dbReference>
<evidence type="ECO:0000256" key="10">
    <source>
        <dbReference type="ARBA" id="ARBA00022827"/>
    </source>
</evidence>
<keyword evidence="4 15" id="KW-0285">Flavoprotein</keyword>
<comment type="pathway">
    <text evidence="2 15">Cofactor biosynthesis; FAD biosynthesis; FAD from FMN: step 1/1.</text>
</comment>
<evidence type="ECO:0000256" key="13">
    <source>
        <dbReference type="ARBA" id="ARBA00047880"/>
    </source>
</evidence>
<comment type="function">
    <text evidence="1">Catalyzes the phosphorylation of riboflavin to FMN followed by the adenylation of FMN to FAD.</text>
</comment>
<dbReference type="SMART" id="SM00904">
    <property type="entry name" value="Flavokinase"/>
    <property type="match status" value="1"/>
</dbReference>
<proteinExistence type="inferred from homology"/>
<keyword evidence="8 15" id="KW-0547">Nucleotide-binding</keyword>
<dbReference type="SUPFAM" id="SSF82114">
    <property type="entry name" value="Riboflavin kinase-like"/>
    <property type="match status" value="1"/>
</dbReference>
<dbReference type="InterPro" id="IPR002606">
    <property type="entry name" value="Riboflavin_kinase_bac"/>
</dbReference>
<keyword evidence="7 15" id="KW-0548">Nucleotidyltransferase</keyword>